<comment type="subcellular location">
    <subcellularLocation>
        <location evidence="1">Nucleus</location>
    </subcellularLocation>
</comment>
<evidence type="ECO:0000259" key="12">
    <source>
        <dbReference type="PROSITE" id="PS51059"/>
    </source>
</evidence>
<dbReference type="Proteomes" id="UP001209570">
    <property type="component" value="Unassembled WGS sequence"/>
</dbReference>
<dbReference type="GO" id="GO:0003950">
    <property type="term" value="F:NAD+ poly-ADP-ribosyltransferase activity"/>
    <property type="evidence" value="ECO:0007669"/>
    <property type="project" value="UniProtKB-UniRule"/>
</dbReference>
<dbReference type="Gene3D" id="3.90.228.10">
    <property type="match status" value="1"/>
</dbReference>
<evidence type="ECO:0000256" key="6">
    <source>
        <dbReference type="ARBA" id="ARBA00023027"/>
    </source>
</evidence>
<comment type="catalytic activity">
    <reaction evidence="9">
        <text>NAD(+) + (ADP-D-ribosyl)n-acceptor = nicotinamide + (ADP-D-ribosyl)n+1-acceptor + H(+).</text>
        <dbReference type="EC" id="2.4.2.30"/>
    </reaction>
</comment>
<dbReference type="EC" id="2.4.2.-" evidence="10"/>
<evidence type="ECO:0000256" key="11">
    <source>
        <dbReference type="SAM" id="MobiDB-lite"/>
    </source>
</evidence>
<keyword evidence="6 10" id="KW-0520">NAD</keyword>
<dbReference type="GO" id="GO:0016779">
    <property type="term" value="F:nucleotidyltransferase activity"/>
    <property type="evidence" value="ECO:0007669"/>
    <property type="project" value="UniProtKB-KW"/>
</dbReference>
<dbReference type="Gene3D" id="1.20.142.10">
    <property type="entry name" value="Poly(ADP-ribose) polymerase, regulatory domain"/>
    <property type="match status" value="1"/>
</dbReference>
<evidence type="ECO:0000256" key="7">
    <source>
        <dbReference type="ARBA" id="ARBA00023242"/>
    </source>
</evidence>
<comment type="caution">
    <text evidence="15">The sequence shown here is derived from an EMBL/GenBank/DDBJ whole genome shotgun (WGS) entry which is preliminary data.</text>
</comment>
<evidence type="ECO:0000259" key="13">
    <source>
        <dbReference type="PROSITE" id="PS51060"/>
    </source>
</evidence>
<evidence type="ECO:0000256" key="3">
    <source>
        <dbReference type="ARBA" id="ARBA00022679"/>
    </source>
</evidence>
<name>A0AAD5LJF2_PYTIN</name>
<keyword evidence="4" id="KW-0548">Nucleotidyltransferase</keyword>
<comment type="similarity">
    <text evidence="8">Belongs to the ARTD/PARP family.</text>
</comment>
<dbReference type="InterPro" id="IPR012317">
    <property type="entry name" value="Poly(ADP-ribose)pol_cat_dom"/>
</dbReference>
<gene>
    <name evidence="15" type="ORF">P43SY_000620</name>
</gene>
<evidence type="ECO:0000256" key="4">
    <source>
        <dbReference type="ARBA" id="ARBA00022695"/>
    </source>
</evidence>
<dbReference type="SUPFAM" id="SSF56399">
    <property type="entry name" value="ADP-ribosylation"/>
    <property type="match status" value="1"/>
</dbReference>
<dbReference type="InterPro" id="IPR036616">
    <property type="entry name" value="Poly(ADP-ribose)pol_reg_dom_sf"/>
</dbReference>
<feature type="domain" description="PARP alpha-helical" evidence="13">
    <location>
        <begin position="158"/>
        <end position="341"/>
    </location>
</feature>
<dbReference type="SUPFAM" id="SSF47587">
    <property type="entry name" value="Domain of poly(ADP-ribose) polymerase"/>
    <property type="match status" value="1"/>
</dbReference>
<dbReference type="SUPFAM" id="SSF142921">
    <property type="entry name" value="WGR domain-like"/>
    <property type="match status" value="1"/>
</dbReference>
<dbReference type="InterPro" id="IPR036930">
    <property type="entry name" value="WGR_dom_sf"/>
</dbReference>
<evidence type="ECO:0000256" key="9">
    <source>
        <dbReference type="ARBA" id="ARBA00033987"/>
    </source>
</evidence>
<protein>
    <recommendedName>
        <fullName evidence="10">Poly [ADP-ribose] polymerase</fullName>
        <shortName evidence="10">PARP</shortName>
        <ecNumber evidence="10">2.4.2.-</ecNumber>
    </recommendedName>
</protein>
<dbReference type="GO" id="GO:0005730">
    <property type="term" value="C:nucleolus"/>
    <property type="evidence" value="ECO:0007669"/>
    <property type="project" value="TreeGrafter"/>
</dbReference>
<dbReference type="PANTHER" id="PTHR10459">
    <property type="entry name" value="DNA LIGASE"/>
    <property type="match status" value="1"/>
</dbReference>
<evidence type="ECO:0000259" key="14">
    <source>
        <dbReference type="PROSITE" id="PS51977"/>
    </source>
</evidence>
<dbReference type="EMBL" id="JAKCXM010000148">
    <property type="protein sequence ID" value="KAJ0400715.1"/>
    <property type="molecule type" value="Genomic_DNA"/>
</dbReference>
<dbReference type="AlphaFoldDB" id="A0AAD5LJF2"/>
<keyword evidence="7" id="KW-0539">Nucleus</keyword>
<dbReference type="GO" id="GO:1990404">
    <property type="term" value="F:NAD+-protein mono-ADP-ribosyltransferase activity"/>
    <property type="evidence" value="ECO:0007669"/>
    <property type="project" value="TreeGrafter"/>
</dbReference>
<feature type="domain" description="PARP catalytic" evidence="12">
    <location>
        <begin position="358"/>
        <end position="589"/>
    </location>
</feature>
<dbReference type="GO" id="GO:0070212">
    <property type="term" value="P:protein poly-ADP-ribosylation"/>
    <property type="evidence" value="ECO:0007669"/>
    <property type="project" value="TreeGrafter"/>
</dbReference>
<evidence type="ECO:0000256" key="2">
    <source>
        <dbReference type="ARBA" id="ARBA00022676"/>
    </source>
</evidence>
<dbReference type="InterPro" id="IPR008893">
    <property type="entry name" value="WGR_domain"/>
</dbReference>
<dbReference type="GO" id="GO:0006302">
    <property type="term" value="P:double-strand break repair"/>
    <property type="evidence" value="ECO:0007669"/>
    <property type="project" value="TreeGrafter"/>
</dbReference>
<evidence type="ECO:0000256" key="8">
    <source>
        <dbReference type="ARBA" id="ARBA00024347"/>
    </source>
</evidence>
<keyword evidence="5" id="KW-0013">ADP-ribosylation</keyword>
<dbReference type="PROSITE" id="PS51977">
    <property type="entry name" value="WGR"/>
    <property type="match status" value="1"/>
</dbReference>
<dbReference type="CDD" id="cd01437">
    <property type="entry name" value="parp_like"/>
    <property type="match status" value="1"/>
</dbReference>
<dbReference type="SMART" id="SM00773">
    <property type="entry name" value="WGR"/>
    <property type="match status" value="1"/>
</dbReference>
<dbReference type="PROSITE" id="PS51060">
    <property type="entry name" value="PARP_ALPHA_HD"/>
    <property type="match status" value="1"/>
</dbReference>
<feature type="region of interest" description="Disordered" evidence="11">
    <location>
        <begin position="224"/>
        <end position="281"/>
    </location>
</feature>
<dbReference type="Pfam" id="PF05406">
    <property type="entry name" value="WGR"/>
    <property type="match status" value="1"/>
</dbReference>
<dbReference type="Pfam" id="PF02877">
    <property type="entry name" value="PARP_reg"/>
    <property type="match status" value="1"/>
</dbReference>
<dbReference type="PANTHER" id="PTHR10459:SF60">
    <property type="entry name" value="POLY [ADP-RIBOSE] POLYMERASE 2"/>
    <property type="match status" value="1"/>
</dbReference>
<proteinExistence type="inferred from homology"/>
<dbReference type="InterPro" id="IPR004102">
    <property type="entry name" value="Poly(ADP-ribose)pol_reg_dom"/>
</dbReference>
<accession>A0AAD5LJF2</accession>
<feature type="domain" description="WGR" evidence="14">
    <location>
        <begin position="21"/>
        <end position="122"/>
    </location>
</feature>
<keyword evidence="2 10" id="KW-0328">Glycosyltransferase</keyword>
<evidence type="ECO:0000256" key="5">
    <source>
        <dbReference type="ARBA" id="ARBA00022765"/>
    </source>
</evidence>
<dbReference type="Pfam" id="PF00644">
    <property type="entry name" value="PARP"/>
    <property type="match status" value="1"/>
</dbReference>
<reference evidence="15" key="1">
    <citation type="submission" date="2021-12" db="EMBL/GenBank/DDBJ databases">
        <title>Prjna785345.</title>
        <authorList>
            <person name="Rujirawat T."/>
            <person name="Krajaejun T."/>
        </authorList>
    </citation>
    <scope>NUCLEOTIDE SEQUENCE</scope>
    <source>
        <strain evidence="15">Pi057C3</strain>
    </source>
</reference>
<evidence type="ECO:0000256" key="1">
    <source>
        <dbReference type="ARBA" id="ARBA00004123"/>
    </source>
</evidence>
<dbReference type="InterPro" id="IPR050800">
    <property type="entry name" value="ARTD/PARP"/>
</dbReference>
<dbReference type="PROSITE" id="PS51059">
    <property type="entry name" value="PARP_CATALYTIC"/>
    <property type="match status" value="1"/>
</dbReference>
<evidence type="ECO:0000313" key="15">
    <source>
        <dbReference type="EMBL" id="KAJ0400715.1"/>
    </source>
</evidence>
<sequence length="589" mass="65497">MTARKKTALRTVDPLAPVSADARIYEDEQGVVWHFMLNFTNLSFGTYGNNKFYMMQLIQDGDHYKVFRKWGRVGAKTPQRALEGHGKSLAKALASFQNKFLAKSGNEWPLPASGFEQVPGKYVLVALDDEEEIVDEEDDLGDGATPNGSKANWESAAPSTLHAHVQDVLKLICDADLIEKEVAAMKLDLKRLPLGRLSKTQISQGYTLLEKMATTVTEMAGLTAQDEQPTQEEAETTAQNISQQETTTAMSTRRTRRSGATPVPVAPRRSTRPRRTAPARDKRLRQLKDQLKALSGEFYSLIPHDFGRALPPVIDSLDEIKLKIDLLEVLADIEISQKLQRERRRAASSTPSDGAAVHPLDAQYNLLGVDLEPLAESEPDFAVLRQYVETTHAPTHIQYKLRIRSILKLRRPEEDAFASTHESVSNHQLLWHGSRLCNVVGILAKGLRVAPPEAPTNGYMFGKGIYFADSVSKSANYCWATPEQPRGVLLLADVALGSTLPALEAIDMDYDKLQRTHGCHSLHGLGRMAAPAESHLKMQDGVLVPVGEFEPTGVEGGELLYNEYVVYRREQVRLRYLVALDFVYDGDEE</sequence>
<dbReference type="FunFam" id="3.90.228.10:FF:000002">
    <property type="entry name" value="Poly [ADP-ribose] polymerase"/>
    <property type="match status" value="1"/>
</dbReference>
<keyword evidence="16" id="KW-1185">Reference proteome</keyword>
<organism evidence="15 16">
    <name type="scientific">Pythium insidiosum</name>
    <name type="common">Pythiosis disease agent</name>
    <dbReference type="NCBI Taxonomy" id="114742"/>
    <lineage>
        <taxon>Eukaryota</taxon>
        <taxon>Sar</taxon>
        <taxon>Stramenopiles</taxon>
        <taxon>Oomycota</taxon>
        <taxon>Peronosporomycetes</taxon>
        <taxon>Pythiales</taxon>
        <taxon>Pythiaceae</taxon>
        <taxon>Pythium</taxon>
    </lineage>
</organism>
<keyword evidence="3 10" id="KW-0808">Transferase</keyword>
<evidence type="ECO:0000256" key="10">
    <source>
        <dbReference type="RuleBase" id="RU362114"/>
    </source>
</evidence>
<evidence type="ECO:0000313" key="16">
    <source>
        <dbReference type="Proteomes" id="UP001209570"/>
    </source>
</evidence>
<feature type="compositionally biased region" description="Low complexity" evidence="11">
    <location>
        <begin position="246"/>
        <end position="268"/>
    </location>
</feature>